<proteinExistence type="predicted"/>
<dbReference type="AlphaFoldDB" id="C2G538"/>
<evidence type="ECO:0000313" key="2">
    <source>
        <dbReference type="Proteomes" id="UP000006241"/>
    </source>
</evidence>
<dbReference type="RefSeq" id="WP_003004886.1">
    <property type="nucleotide sequence ID" value="NZ_GG668630.1"/>
</dbReference>
<comment type="caution">
    <text evidence="1">The sequence shown here is derived from an EMBL/GenBank/DDBJ whole genome shotgun (WGS) entry which is preliminary data.</text>
</comment>
<reference evidence="1 2" key="1">
    <citation type="submission" date="2009-01" db="EMBL/GenBank/DDBJ databases">
        <authorList>
            <person name="Qin X."/>
            <person name="Bachman B."/>
            <person name="Battles P."/>
            <person name="Bell A."/>
            <person name="Bess C."/>
            <person name="Bickham C."/>
            <person name="Chaboub L."/>
            <person name="Chen D."/>
            <person name="Coyle M."/>
            <person name="Deiros D.R."/>
            <person name="Dinh H."/>
            <person name="Forbes L."/>
            <person name="Fowler G."/>
            <person name="Francisco L."/>
            <person name="Fu Q."/>
            <person name="Gubbala S."/>
            <person name="Hale W."/>
            <person name="Han Y."/>
            <person name="Hemphill L."/>
            <person name="Highlander S.K."/>
            <person name="Hirani K."/>
            <person name="Hogues M."/>
            <person name="Jackson L."/>
            <person name="Jakkamsetti A."/>
            <person name="Javaid M."/>
            <person name="Jiang H."/>
            <person name="Korchina V."/>
            <person name="Kovar C."/>
            <person name="Lara F."/>
            <person name="Lee S."/>
            <person name="Mata R."/>
            <person name="Mathew T."/>
            <person name="Moen C."/>
            <person name="Morales K."/>
            <person name="Munidasa M."/>
            <person name="Nazareth L."/>
            <person name="Ngo R."/>
            <person name="Nguyen L."/>
            <person name="Okwuonu G."/>
            <person name="Ongeri F."/>
            <person name="Patil S."/>
            <person name="Petrosino J."/>
            <person name="Pham C."/>
            <person name="Pham P."/>
            <person name="Pu L.-L."/>
            <person name="Puazo M."/>
            <person name="Raj R."/>
            <person name="Reid J."/>
            <person name="Rouhana J."/>
            <person name="Saada N."/>
            <person name="Shang Y."/>
            <person name="Simmons D."/>
            <person name="Thornton R."/>
            <person name="Warren J."/>
            <person name="Weissenberger G."/>
            <person name="Zhang J."/>
            <person name="Zhang L."/>
            <person name="Zhou C."/>
            <person name="Zhu D."/>
            <person name="Muzny D."/>
            <person name="Worley K."/>
            <person name="Gibbs R."/>
        </authorList>
    </citation>
    <scope>NUCLEOTIDE SEQUENCE [LARGE SCALE GENOMIC DNA]</scope>
    <source>
        <strain evidence="1 2">ATCC 33300</strain>
    </source>
</reference>
<protein>
    <submittedName>
        <fullName evidence="1">Uncharacterized protein</fullName>
    </submittedName>
</protein>
<name>C2G538_SPHSI</name>
<dbReference type="HOGENOM" id="CLU_2095311_0_0_10"/>
<accession>C2G538</accession>
<dbReference type="Proteomes" id="UP000006241">
    <property type="component" value="Unassembled WGS sequence"/>
</dbReference>
<evidence type="ECO:0000313" key="1">
    <source>
        <dbReference type="EMBL" id="EEI89789.1"/>
    </source>
</evidence>
<dbReference type="EMBL" id="ACHB01000100">
    <property type="protein sequence ID" value="EEI89789.1"/>
    <property type="molecule type" value="Genomic_DNA"/>
</dbReference>
<gene>
    <name evidence="1" type="ORF">HMPREF0765_4694</name>
</gene>
<organism evidence="1 2">
    <name type="scientific">Sphingobacterium spiritivorum ATCC 33300</name>
    <dbReference type="NCBI Taxonomy" id="525372"/>
    <lineage>
        <taxon>Bacteria</taxon>
        <taxon>Pseudomonadati</taxon>
        <taxon>Bacteroidota</taxon>
        <taxon>Sphingobacteriia</taxon>
        <taxon>Sphingobacteriales</taxon>
        <taxon>Sphingobacteriaceae</taxon>
        <taxon>Sphingobacterium</taxon>
    </lineage>
</organism>
<sequence>MFRKYFEEKNSARLLFTLKQGDFVYVPDDNEEVILDESSPLFIDYWKNISERSNNIHVVQKFSGKEIYFLKHTIADTIAKKIEFGSQDCYQSLNGKSIKEFCIKIDSDRLGNISKV</sequence>